<dbReference type="PANTHER" id="PTHR43728:SF1">
    <property type="entry name" value="FE-S OXIDOREDUCTASE"/>
    <property type="match status" value="1"/>
</dbReference>
<keyword evidence="2" id="KW-0479">Metal-binding</keyword>
<dbReference type="PANTHER" id="PTHR43728">
    <property type="entry name" value="SLR0304 PROTEIN"/>
    <property type="match status" value="1"/>
</dbReference>
<dbReference type="Proteomes" id="UP000327148">
    <property type="component" value="Unassembled WGS sequence"/>
</dbReference>
<keyword evidence="3" id="KW-0408">Iron</keyword>
<dbReference type="InterPro" id="IPR026351">
    <property type="entry name" value="rSAM_ArsS-like"/>
</dbReference>
<gene>
    <name evidence="6" type="ORF">F6I03_05355</name>
</gene>
<evidence type="ECO:0000259" key="5">
    <source>
        <dbReference type="PROSITE" id="PS51918"/>
    </source>
</evidence>
<dbReference type="InterPro" id="IPR007197">
    <property type="entry name" value="rSAM"/>
</dbReference>
<organism evidence="6 7">
    <name type="scientific">Aerococcus sanguinicola</name>
    <dbReference type="NCBI Taxonomy" id="119206"/>
    <lineage>
        <taxon>Bacteria</taxon>
        <taxon>Bacillati</taxon>
        <taxon>Bacillota</taxon>
        <taxon>Bacilli</taxon>
        <taxon>Lactobacillales</taxon>
        <taxon>Aerococcaceae</taxon>
        <taxon>Aerococcus</taxon>
    </lineage>
</organism>
<evidence type="ECO:0000256" key="1">
    <source>
        <dbReference type="ARBA" id="ARBA00022691"/>
    </source>
</evidence>
<keyword evidence="4" id="KW-0411">Iron-sulfur</keyword>
<dbReference type="GO" id="GO:0046872">
    <property type="term" value="F:metal ion binding"/>
    <property type="evidence" value="ECO:0007669"/>
    <property type="project" value="UniProtKB-KW"/>
</dbReference>
<comment type="caution">
    <text evidence="6">The sequence shown here is derived from an EMBL/GenBank/DDBJ whole genome shotgun (WGS) entry which is preliminary data.</text>
</comment>
<keyword evidence="1" id="KW-0949">S-adenosyl-L-methionine</keyword>
<dbReference type="PROSITE" id="PS51918">
    <property type="entry name" value="RADICAL_SAM"/>
    <property type="match status" value="1"/>
</dbReference>
<evidence type="ECO:0000313" key="7">
    <source>
        <dbReference type="Proteomes" id="UP000327148"/>
    </source>
</evidence>
<protein>
    <submittedName>
        <fullName evidence="6">Radical SAM/Cys-rich domain protein</fullName>
    </submittedName>
</protein>
<dbReference type="AlphaFoldDB" id="A0A5N1GJX9"/>
<dbReference type="SFLD" id="SFLDG01067">
    <property type="entry name" value="SPASM/twitch_domain_containing"/>
    <property type="match status" value="1"/>
</dbReference>
<evidence type="ECO:0000256" key="3">
    <source>
        <dbReference type="ARBA" id="ARBA00023004"/>
    </source>
</evidence>
<dbReference type="SUPFAM" id="SSF102114">
    <property type="entry name" value="Radical SAM enzymes"/>
    <property type="match status" value="1"/>
</dbReference>
<dbReference type="GO" id="GO:0003824">
    <property type="term" value="F:catalytic activity"/>
    <property type="evidence" value="ECO:0007669"/>
    <property type="project" value="InterPro"/>
</dbReference>
<sequence length="320" mass="36246">MTTDFIDRIEPEYRRTSEITTLQVNIGKVCNLRCRHCHVMRDSKNEMMSPEIMDACIEFLKAHDEIKTLDITGGEPTMHPGFTYLAEKGAPYVDEVIVRTNGTFLNKRMRAFYQKYPVTIFISMPCYTEDNVDIVRGSGVFKKLTKVLQELNSYGYGIDKDRPLNLVHNPLGATLPPGQNALAVDYRNHLGQYGIEFTNLYTITNLPMGYFEDFLNDMDYYDEYMDILRNAFNPVTVPNLMCRSQLSVGYDGQLYDCDFHQMANLPISTGDTITDVIDKDDLGREILFRDYCYGCTAGFGSSCGGELTTECPAQVALAEA</sequence>
<accession>A0A5N1GJX9</accession>
<reference evidence="6 7" key="1">
    <citation type="submission" date="2019-09" db="EMBL/GenBank/DDBJ databases">
        <title>Draft genome sequence assemblies of isolates from the urinary tract.</title>
        <authorList>
            <person name="Mores C.R."/>
            <person name="Putonti C."/>
            <person name="Wolfe A.J."/>
        </authorList>
    </citation>
    <scope>NUCLEOTIDE SEQUENCE [LARGE SCALE GENOMIC DNA]</scope>
    <source>
        <strain evidence="6 7">UMB623</strain>
    </source>
</reference>
<dbReference type="EMBL" id="VYWO01000002">
    <property type="protein sequence ID" value="KAA9301297.1"/>
    <property type="molecule type" value="Genomic_DNA"/>
</dbReference>
<dbReference type="OrthoDB" id="9763993at2"/>
<dbReference type="GO" id="GO:0051536">
    <property type="term" value="F:iron-sulfur cluster binding"/>
    <property type="evidence" value="ECO:0007669"/>
    <property type="project" value="UniProtKB-KW"/>
</dbReference>
<dbReference type="InterPro" id="IPR058240">
    <property type="entry name" value="rSAM_sf"/>
</dbReference>
<dbReference type="InterPro" id="IPR024521">
    <property type="entry name" value="ArsS-like_C"/>
</dbReference>
<name>A0A5N1GJX9_9LACT</name>
<dbReference type="NCBIfam" id="TIGR04167">
    <property type="entry name" value="rSAM_SeCys"/>
    <property type="match status" value="1"/>
</dbReference>
<feature type="domain" description="Radical SAM core" evidence="5">
    <location>
        <begin position="14"/>
        <end position="234"/>
    </location>
</feature>
<dbReference type="InterPro" id="IPR013785">
    <property type="entry name" value="Aldolase_TIM"/>
</dbReference>
<dbReference type="SFLD" id="SFLDS00029">
    <property type="entry name" value="Radical_SAM"/>
    <property type="match status" value="1"/>
</dbReference>
<proteinExistence type="predicted"/>
<dbReference type="Gene3D" id="3.20.20.70">
    <property type="entry name" value="Aldolase class I"/>
    <property type="match status" value="1"/>
</dbReference>
<dbReference type="RefSeq" id="WP_070430457.1">
    <property type="nucleotide sequence ID" value="NZ_VYWO01000002.1"/>
</dbReference>
<dbReference type="CDD" id="cd01335">
    <property type="entry name" value="Radical_SAM"/>
    <property type="match status" value="1"/>
</dbReference>
<evidence type="ECO:0000256" key="2">
    <source>
        <dbReference type="ARBA" id="ARBA00022723"/>
    </source>
</evidence>
<evidence type="ECO:0000313" key="6">
    <source>
        <dbReference type="EMBL" id="KAA9301297.1"/>
    </source>
</evidence>
<evidence type="ECO:0000256" key="4">
    <source>
        <dbReference type="ARBA" id="ARBA00023014"/>
    </source>
</evidence>
<dbReference type="Pfam" id="PF12345">
    <property type="entry name" value="DUF3641"/>
    <property type="match status" value="1"/>
</dbReference>
<dbReference type="Pfam" id="PF04055">
    <property type="entry name" value="Radical_SAM"/>
    <property type="match status" value="1"/>
</dbReference>